<gene>
    <name evidence="2" type="ORF">SSS_2974</name>
</gene>
<reference evidence="2" key="2">
    <citation type="submission" date="2020-01" db="EMBL/GenBank/DDBJ databases">
        <authorList>
            <person name="Korhonen P.K.K."/>
            <person name="Guangxu M.G."/>
            <person name="Wang T.W."/>
            <person name="Stroehlein A.J.S."/>
            <person name="Young N.D."/>
            <person name="Ang C.-S.A."/>
            <person name="Fernando D.W.F."/>
            <person name="Lu H.L."/>
            <person name="Taylor S.T."/>
            <person name="Ehtesham M.E.M."/>
            <person name="Najaraj S.H.N."/>
            <person name="Harsha G.H.G."/>
            <person name="Madugundu A.M."/>
            <person name="Renuse S.R."/>
            <person name="Holt D.H."/>
            <person name="Pandey A.P."/>
            <person name="Papenfuss A.P."/>
            <person name="Gasser R.B.G."/>
            <person name="Fischer K.F."/>
        </authorList>
    </citation>
    <scope>NUCLEOTIDE SEQUENCE</scope>
    <source>
        <strain evidence="2">SSS_KF_BRIS2020</strain>
    </source>
</reference>
<keyword evidence="4" id="KW-1185">Reference proteome</keyword>
<proteinExistence type="predicted"/>
<dbReference type="OrthoDB" id="6475729at2759"/>
<reference evidence="3" key="3">
    <citation type="submission" date="2022-06" db="UniProtKB">
        <authorList>
            <consortium name="EnsemblMetazoa"/>
        </authorList>
    </citation>
    <scope>IDENTIFICATION</scope>
</reference>
<evidence type="ECO:0000313" key="3">
    <source>
        <dbReference type="EnsemblMetazoa" id="KAF7495779.1"/>
    </source>
</evidence>
<protein>
    <submittedName>
        <fullName evidence="2 3">Uncharacterized protein</fullName>
    </submittedName>
</protein>
<feature type="compositionally biased region" description="Acidic residues" evidence="1">
    <location>
        <begin position="416"/>
        <end position="434"/>
    </location>
</feature>
<dbReference type="AlphaFoldDB" id="A0A834VHQ1"/>
<evidence type="ECO:0000256" key="1">
    <source>
        <dbReference type="SAM" id="MobiDB-lite"/>
    </source>
</evidence>
<dbReference type="EnsemblMetazoa" id="SSS_2974s_mrna">
    <property type="protein sequence ID" value="KAF7495779.1"/>
    <property type="gene ID" value="SSS_2974"/>
</dbReference>
<reference evidence="4" key="1">
    <citation type="journal article" date="2020" name="PLoS Negl. Trop. Dis.">
        <title>High-quality nuclear genome for Sarcoptes scabiei-A critical resource for a neglected parasite.</title>
        <authorList>
            <person name="Korhonen P.K."/>
            <person name="Gasser R.B."/>
            <person name="Ma G."/>
            <person name="Wang T."/>
            <person name="Stroehlein A.J."/>
            <person name="Young N.D."/>
            <person name="Ang C.S."/>
            <person name="Fernando D.D."/>
            <person name="Lu H.C."/>
            <person name="Taylor S."/>
            <person name="Reynolds S.L."/>
            <person name="Mofiz E."/>
            <person name="Najaraj S.H."/>
            <person name="Gowda H."/>
            <person name="Madugundu A."/>
            <person name="Renuse S."/>
            <person name="Holt D."/>
            <person name="Pandey A."/>
            <person name="Papenfuss A.T."/>
            <person name="Fischer K."/>
        </authorList>
    </citation>
    <scope>NUCLEOTIDE SEQUENCE [LARGE SCALE GENOMIC DNA]</scope>
</reference>
<accession>A0A834VHQ1</accession>
<dbReference type="EMBL" id="WVUK01000045">
    <property type="protein sequence ID" value="KAF7495779.1"/>
    <property type="molecule type" value="Genomic_DNA"/>
</dbReference>
<dbReference type="Proteomes" id="UP000070412">
    <property type="component" value="Unassembled WGS sequence"/>
</dbReference>
<organism evidence="2">
    <name type="scientific">Sarcoptes scabiei</name>
    <name type="common">Itch mite</name>
    <name type="synonym">Acarus scabiei</name>
    <dbReference type="NCBI Taxonomy" id="52283"/>
    <lineage>
        <taxon>Eukaryota</taxon>
        <taxon>Metazoa</taxon>
        <taxon>Ecdysozoa</taxon>
        <taxon>Arthropoda</taxon>
        <taxon>Chelicerata</taxon>
        <taxon>Arachnida</taxon>
        <taxon>Acari</taxon>
        <taxon>Acariformes</taxon>
        <taxon>Sarcoptiformes</taxon>
        <taxon>Astigmata</taxon>
        <taxon>Psoroptidia</taxon>
        <taxon>Sarcoptoidea</taxon>
        <taxon>Sarcoptidae</taxon>
        <taxon>Sarcoptinae</taxon>
        <taxon>Sarcoptes</taxon>
    </lineage>
</organism>
<feature type="region of interest" description="Disordered" evidence="1">
    <location>
        <begin position="413"/>
        <end position="434"/>
    </location>
</feature>
<evidence type="ECO:0000313" key="2">
    <source>
        <dbReference type="EMBL" id="KAF7495779.1"/>
    </source>
</evidence>
<sequence>MSIEHFRFLGYELLNIDRLEMLQCFAPIYESFKLNKYIGCFQSSNNLNRLIVFLIDDRDAISSYKEEIPSKKFISVLCSSKFRFHASESTESLIPAIETYFRFKHDLDSSPSSFTSNLTWLQLHPMISNVVLSSISGKILIQSWKDGDNQELILSHECSYQATSKNILVAQTNRFLNFGIYLALIDEDSLVVLDLVENIKFSVKLLEKGRNYRICWLSFYSRNFTRLIQFYRFDGQRLLFETNYELDDSVTILNPFYDNDIDILYLSARNDTKLFALRLFKNITDEQMISNLVFRSQNWPEYFHDELYPPTYFLATPLISGFQFSLMLLYQNKGKQLKKIDLPQIPRISLQPKDKIAFSSIREELFEERRMEQKIRLSKLNNEYPTDFQSDTTGPPRSRIETIMGDALDLILNGIQDDEPETDSEESNSSEWDS</sequence>
<name>A0A834VHQ1_SARSC</name>
<evidence type="ECO:0000313" key="4">
    <source>
        <dbReference type="Proteomes" id="UP000070412"/>
    </source>
</evidence>